<dbReference type="PRINTS" id="PR00254">
    <property type="entry name" value="NICOTINICR"/>
</dbReference>
<keyword evidence="6" id="KW-0732">Signal</keyword>
<evidence type="ECO:0000256" key="9">
    <source>
        <dbReference type="ARBA" id="ARBA00023065"/>
    </source>
</evidence>
<evidence type="ECO:0000256" key="14">
    <source>
        <dbReference type="ARBA" id="ARBA00023257"/>
    </source>
</evidence>
<dbReference type="InterPro" id="IPR006201">
    <property type="entry name" value="Neur_channel"/>
</dbReference>
<feature type="transmembrane region" description="Helical" evidence="18">
    <location>
        <begin position="348"/>
        <end position="371"/>
    </location>
</feature>
<evidence type="ECO:0000256" key="16">
    <source>
        <dbReference type="ARBA" id="ARBA00023303"/>
    </source>
</evidence>
<keyword evidence="10 18" id="KW-0472">Membrane</keyword>
<evidence type="ECO:0000259" key="21">
    <source>
        <dbReference type="Pfam" id="PF02932"/>
    </source>
</evidence>
<keyword evidence="22" id="KW-1185">Reference proteome</keyword>
<evidence type="ECO:0000256" key="2">
    <source>
        <dbReference type="ARBA" id="ARBA00009237"/>
    </source>
</evidence>
<dbReference type="InterPro" id="IPR018000">
    <property type="entry name" value="Neurotransmitter_ion_chnl_CS"/>
</dbReference>
<keyword evidence="14" id="KW-0628">Postsynaptic cell membrane</keyword>
<comment type="similarity">
    <text evidence="2">Belongs to the ligand-gated ion channel (TC 1.A.9) family. Acetylcholine receptor (TC 1.A.9.1) subfamily.</text>
</comment>
<evidence type="ECO:0000259" key="20">
    <source>
        <dbReference type="Pfam" id="PF02931"/>
    </source>
</evidence>
<reference evidence="23" key="1">
    <citation type="submission" date="2022-11" db="UniProtKB">
        <authorList>
            <consortium name="WormBaseParasite"/>
        </authorList>
    </citation>
    <scope>IDENTIFICATION</scope>
</reference>
<dbReference type="CDD" id="cd19031">
    <property type="entry name" value="LGIC_ECD_nAChR_proto_alpha-like"/>
    <property type="match status" value="1"/>
</dbReference>
<keyword evidence="8" id="KW-0770">Synapse</keyword>
<keyword evidence="3 18" id="KW-0813">Transport</keyword>
<feature type="domain" description="Neurotransmitter-gated ion-channel ligand-binding" evidence="20">
    <location>
        <begin position="116"/>
        <end position="347"/>
    </location>
</feature>
<dbReference type="GO" id="GO:0045211">
    <property type="term" value="C:postsynaptic membrane"/>
    <property type="evidence" value="ECO:0007669"/>
    <property type="project" value="UniProtKB-SubCell"/>
</dbReference>
<dbReference type="PANTHER" id="PTHR18945">
    <property type="entry name" value="NEUROTRANSMITTER GATED ION CHANNEL"/>
    <property type="match status" value="1"/>
</dbReference>
<keyword evidence="11" id="KW-1015">Disulfide bond</keyword>
<dbReference type="FunFam" id="1.20.58.390:FF:000012">
    <property type="entry name" value="Acetylcholine receptor subunit alpha-like"/>
    <property type="match status" value="1"/>
</dbReference>
<evidence type="ECO:0000256" key="3">
    <source>
        <dbReference type="ARBA" id="ARBA00022448"/>
    </source>
</evidence>
<proteinExistence type="inferred from homology"/>
<dbReference type="FunFam" id="2.70.170.10:FF:000013">
    <property type="entry name" value="Acetylcholine receptor subunit alpha"/>
    <property type="match status" value="1"/>
</dbReference>
<dbReference type="Gene3D" id="1.20.58.390">
    <property type="entry name" value="Neurotransmitter-gated ion-channel transmembrane domain"/>
    <property type="match status" value="2"/>
</dbReference>
<evidence type="ECO:0000256" key="19">
    <source>
        <dbReference type="SAM" id="MobiDB-lite"/>
    </source>
</evidence>
<feature type="transmembrane region" description="Helical" evidence="18">
    <location>
        <begin position="413"/>
        <end position="434"/>
    </location>
</feature>
<dbReference type="InterPro" id="IPR006202">
    <property type="entry name" value="Neur_chan_lig-bd"/>
</dbReference>
<dbReference type="Pfam" id="PF02932">
    <property type="entry name" value="Neur_chan_memb"/>
    <property type="match status" value="1"/>
</dbReference>
<evidence type="ECO:0000256" key="13">
    <source>
        <dbReference type="ARBA" id="ARBA00023180"/>
    </source>
</evidence>
<dbReference type="WBParaSite" id="PSAMB.scaffold2110size25336.g16433.t1">
    <property type="protein sequence ID" value="PSAMB.scaffold2110size25336.g16433.t1"/>
    <property type="gene ID" value="PSAMB.scaffold2110size25336.g16433"/>
</dbReference>
<evidence type="ECO:0000256" key="18">
    <source>
        <dbReference type="RuleBase" id="RU000687"/>
    </source>
</evidence>
<evidence type="ECO:0000256" key="11">
    <source>
        <dbReference type="ARBA" id="ARBA00023157"/>
    </source>
</evidence>
<dbReference type="SUPFAM" id="SSF63712">
    <property type="entry name" value="Nicotinic receptor ligand binding domain-like"/>
    <property type="match status" value="1"/>
</dbReference>
<comment type="function">
    <text evidence="1">After binding acetylcholine, the AChR responds by an extensive change in conformation that affects all subunits and leads to opening of an ion-conducting channel across the plasma membrane.</text>
</comment>
<evidence type="ECO:0000256" key="6">
    <source>
        <dbReference type="ARBA" id="ARBA00022729"/>
    </source>
</evidence>
<feature type="transmembrane region" description="Helical" evidence="18">
    <location>
        <begin position="582"/>
        <end position="602"/>
    </location>
</feature>
<dbReference type="Gene3D" id="2.70.170.10">
    <property type="entry name" value="Neurotransmitter-gated ion-channel ligand-binding domain"/>
    <property type="match status" value="1"/>
</dbReference>
<dbReference type="InterPro" id="IPR036734">
    <property type="entry name" value="Neur_chan_lig-bd_sf"/>
</dbReference>
<evidence type="ECO:0000256" key="1">
    <source>
        <dbReference type="ARBA" id="ARBA00003328"/>
    </source>
</evidence>
<evidence type="ECO:0000256" key="5">
    <source>
        <dbReference type="ARBA" id="ARBA00022692"/>
    </source>
</evidence>
<dbReference type="PROSITE" id="PS00236">
    <property type="entry name" value="NEUROTR_ION_CHANNEL"/>
    <property type="match status" value="1"/>
</dbReference>
<dbReference type="InterPro" id="IPR006029">
    <property type="entry name" value="Neurotrans-gated_channel_TM"/>
</dbReference>
<dbReference type="FunFam" id="1.20.58.390:FF:000022">
    <property type="entry name" value="Nicotinic acetylcholine receptor subunit alpha4"/>
    <property type="match status" value="1"/>
</dbReference>
<evidence type="ECO:0000256" key="8">
    <source>
        <dbReference type="ARBA" id="ARBA00023018"/>
    </source>
</evidence>
<dbReference type="InterPro" id="IPR002394">
    <property type="entry name" value="Nicotinic_acetylcholine_rcpt"/>
</dbReference>
<dbReference type="InterPro" id="IPR036719">
    <property type="entry name" value="Neuro-gated_channel_TM_sf"/>
</dbReference>
<dbReference type="InterPro" id="IPR038050">
    <property type="entry name" value="Neuro_actylchol_rec"/>
</dbReference>
<keyword evidence="15" id="KW-1071">Ligand-gated ion channel</keyword>
<evidence type="ECO:0000313" key="22">
    <source>
        <dbReference type="Proteomes" id="UP000887566"/>
    </source>
</evidence>
<evidence type="ECO:0000313" key="23">
    <source>
        <dbReference type="WBParaSite" id="PSAMB.scaffold2110size25336.g16433.t1"/>
    </source>
</evidence>
<name>A0A914VL79_9BILA</name>
<dbReference type="SUPFAM" id="SSF90112">
    <property type="entry name" value="Neurotransmitter-gated ion-channel transmembrane pore"/>
    <property type="match status" value="1"/>
</dbReference>
<dbReference type="GO" id="GO:0022848">
    <property type="term" value="F:acetylcholine-gated monoatomic cation-selective channel activity"/>
    <property type="evidence" value="ECO:0007669"/>
    <property type="project" value="InterPro"/>
</dbReference>
<keyword evidence="4" id="KW-1003">Cell membrane</keyword>
<evidence type="ECO:0000256" key="10">
    <source>
        <dbReference type="ARBA" id="ARBA00023136"/>
    </source>
</evidence>
<evidence type="ECO:0000256" key="12">
    <source>
        <dbReference type="ARBA" id="ARBA00023170"/>
    </source>
</evidence>
<feature type="domain" description="Neurotransmitter-gated ion-channel transmembrane" evidence="21">
    <location>
        <begin position="354"/>
        <end position="598"/>
    </location>
</feature>
<dbReference type="PRINTS" id="PR00252">
    <property type="entry name" value="NRIONCHANNEL"/>
</dbReference>
<keyword evidence="16 18" id="KW-0407">Ion channel</keyword>
<keyword evidence="7 18" id="KW-1133">Transmembrane helix</keyword>
<evidence type="ECO:0000256" key="17">
    <source>
        <dbReference type="ARBA" id="ARBA00034104"/>
    </source>
</evidence>
<comment type="subcellular location">
    <subcellularLocation>
        <location evidence="17">Postsynaptic cell membrane</location>
        <topology evidence="17">Multi-pass membrane protein</topology>
    </subcellularLocation>
</comment>
<dbReference type="Pfam" id="PF02931">
    <property type="entry name" value="Neur_chan_LBD"/>
    <property type="match status" value="1"/>
</dbReference>
<dbReference type="CDD" id="cd19064">
    <property type="entry name" value="LGIC_TM_nAChR"/>
    <property type="match status" value="1"/>
</dbReference>
<sequence length="613" mass="68979">MSKSTLGANWQIDRLGKAARGGRTKNASERLIAGGASAATFESAEADGALAGPDVIRAITLRSRVDGEAANGQRTAALFPLHSALFTTKMLVDFGVCILVLLALVWDGSLANKDANRLFEDLLADYNKLVRPVNNNTETLIVRFKLKLSQLLDVHEKNQIMTTNVWLQHSWTDYKLKWDPEEYGQVEVLYVPSEMIWLPDIVLYNNADGNYQVTIMTKAKLSHNGTVEWSPPAIYKSMCQIDVEWFPFDAQTCEMKFGSWTYGGLEVDLKHKDAHREHQEQEMVLGLKGEHPETVWVVDEGIDLSDYYPSVEWDILRVPGKRHEKRYPCCDSPFIDITYEIHLRRKTLFYTVNLIFPSVGISFLTALVFYLPSDSGEKISLCISILISLTVFFLLLVEIIPSTSLVIPLIGKYLLFTMVLVTLSVVVTVVTLNVHYRSPTTHTMPWWVKRVFLELLPRVLQMRRPTMAEQQRELGNHGPLPPPPAPPRKQESKGSFSIKSRDRFASALFDQMDFLSPTYRASFCKGGGGADGSSFSSFQRENTPVRSAVESVCYIADHLKNAENDDQVIEDWKFVAMVLDRMFLVTFTMLCAAGTVTIVLRAPTIYDTTVALA</sequence>
<organism evidence="22 23">
    <name type="scientific">Plectus sambesii</name>
    <dbReference type="NCBI Taxonomy" id="2011161"/>
    <lineage>
        <taxon>Eukaryota</taxon>
        <taxon>Metazoa</taxon>
        <taxon>Ecdysozoa</taxon>
        <taxon>Nematoda</taxon>
        <taxon>Chromadorea</taxon>
        <taxon>Plectida</taxon>
        <taxon>Plectina</taxon>
        <taxon>Plectoidea</taxon>
        <taxon>Plectidae</taxon>
        <taxon>Plectus</taxon>
    </lineage>
</organism>
<feature type="region of interest" description="Disordered" evidence="19">
    <location>
        <begin position="467"/>
        <end position="493"/>
    </location>
</feature>
<dbReference type="Proteomes" id="UP000887566">
    <property type="component" value="Unplaced"/>
</dbReference>
<keyword evidence="5 18" id="KW-0812">Transmembrane</keyword>
<protein>
    <submittedName>
        <fullName evidence="23">Uncharacterized protein</fullName>
    </submittedName>
</protein>
<keyword evidence="13" id="KW-0325">Glycoprotein</keyword>
<dbReference type="GO" id="GO:0004888">
    <property type="term" value="F:transmembrane signaling receptor activity"/>
    <property type="evidence" value="ECO:0007669"/>
    <property type="project" value="InterPro"/>
</dbReference>
<evidence type="ECO:0000256" key="7">
    <source>
        <dbReference type="ARBA" id="ARBA00022989"/>
    </source>
</evidence>
<evidence type="ECO:0000256" key="4">
    <source>
        <dbReference type="ARBA" id="ARBA00022475"/>
    </source>
</evidence>
<keyword evidence="12" id="KW-0675">Receptor</keyword>
<dbReference type="GO" id="GO:0007271">
    <property type="term" value="P:synaptic transmission, cholinergic"/>
    <property type="evidence" value="ECO:0007669"/>
    <property type="project" value="UniProtKB-ARBA"/>
</dbReference>
<accession>A0A914VL79</accession>
<keyword evidence="9 18" id="KW-0406">Ion transport</keyword>
<evidence type="ECO:0000256" key="15">
    <source>
        <dbReference type="ARBA" id="ARBA00023286"/>
    </source>
</evidence>
<dbReference type="AlphaFoldDB" id="A0A914VL79"/>
<feature type="transmembrane region" description="Helical" evidence="18">
    <location>
        <begin position="383"/>
        <end position="407"/>
    </location>
</feature>